<feature type="transmembrane region" description="Helical" evidence="1">
    <location>
        <begin position="355"/>
        <end position="372"/>
    </location>
</feature>
<sequence length="385" mass="43027">MKRSARNFRIILIGYIIFSAAFLFYSYTQVDPGLSITRFQLPARIIRGFQELGFRRPLSLTLFTGIVSGFTVLYFLTLRAYKSITKSGFYLILASVTGILVLGYPAYSHDIFNYLFSARILVVYGKNPFTTVPLAFASFDPWLSFMRWTHLPSAYTPLWIAFTVPLYLIGLGRFVTVLFTFKAFLAACFVATVVVIGEIMKNIDPDRRLRAMIFFGLNPLVLMESVISPHNDIVMALLAVGSYLIYLKRRRLLSFLALAVSAAAKTMTVFLYPVALTGWNPMRALIAMTLATLAGFAVKELLPWYLLWVLPFAALNVRFTRLTLFFALVSIGFAFSYAPHMYFGDYRPEELTAKTLIVLAGVTAGVLALIPLPKGGPGRTGKPAL</sequence>
<feature type="transmembrane region" description="Helical" evidence="1">
    <location>
        <begin position="174"/>
        <end position="197"/>
    </location>
</feature>
<name>A0A1F5YN28_9BACT</name>
<reference evidence="2 3" key="1">
    <citation type="journal article" date="2016" name="Nat. Commun.">
        <title>Thousands of microbial genomes shed light on interconnected biogeochemical processes in an aquifer system.</title>
        <authorList>
            <person name="Anantharaman K."/>
            <person name="Brown C.T."/>
            <person name="Hug L.A."/>
            <person name="Sharon I."/>
            <person name="Castelle C.J."/>
            <person name="Probst A.J."/>
            <person name="Thomas B.C."/>
            <person name="Singh A."/>
            <person name="Wilkins M.J."/>
            <person name="Karaoz U."/>
            <person name="Brodie E.L."/>
            <person name="Williams K.H."/>
            <person name="Hubbard S.S."/>
            <person name="Banfield J.F."/>
        </authorList>
    </citation>
    <scope>NUCLEOTIDE SEQUENCE [LARGE SCALE GENOMIC DNA]</scope>
</reference>
<evidence type="ECO:0000313" key="2">
    <source>
        <dbReference type="EMBL" id="OGG01453.1"/>
    </source>
</evidence>
<feature type="transmembrane region" description="Helical" evidence="1">
    <location>
        <begin position="7"/>
        <end position="27"/>
    </location>
</feature>
<feature type="transmembrane region" description="Helical" evidence="1">
    <location>
        <begin position="285"/>
        <end position="310"/>
    </location>
</feature>
<keyword evidence="1" id="KW-0812">Transmembrane</keyword>
<feature type="transmembrane region" description="Helical" evidence="1">
    <location>
        <begin position="88"/>
        <end position="107"/>
    </location>
</feature>
<dbReference type="STRING" id="1798374.A2Z33_02870"/>
<dbReference type="Proteomes" id="UP000178448">
    <property type="component" value="Unassembled WGS sequence"/>
</dbReference>
<organism evidence="2 3">
    <name type="scientific">Candidatus Gottesmanbacteria bacterium RBG_16_52_11</name>
    <dbReference type="NCBI Taxonomy" id="1798374"/>
    <lineage>
        <taxon>Bacteria</taxon>
        <taxon>Candidatus Gottesmaniibacteriota</taxon>
    </lineage>
</organism>
<comment type="caution">
    <text evidence="2">The sequence shown here is derived from an EMBL/GenBank/DDBJ whole genome shotgun (WGS) entry which is preliminary data.</text>
</comment>
<feature type="transmembrane region" description="Helical" evidence="1">
    <location>
        <begin position="322"/>
        <end position="343"/>
    </location>
</feature>
<feature type="transmembrane region" description="Helical" evidence="1">
    <location>
        <begin position="233"/>
        <end position="248"/>
    </location>
</feature>
<keyword evidence="1" id="KW-0472">Membrane</keyword>
<dbReference type="AlphaFoldDB" id="A0A1F5YN28"/>
<feature type="transmembrane region" description="Helical" evidence="1">
    <location>
        <begin position="58"/>
        <end position="76"/>
    </location>
</feature>
<dbReference type="Pfam" id="PF26314">
    <property type="entry name" value="MptA_B_family"/>
    <property type="match status" value="1"/>
</dbReference>
<keyword evidence="1" id="KW-1133">Transmembrane helix</keyword>
<proteinExistence type="predicted"/>
<gene>
    <name evidence="2" type="ORF">A2Z33_02870</name>
</gene>
<protein>
    <recommendedName>
        <fullName evidence="4">DUF2029 domain-containing protein</fullName>
    </recommendedName>
</protein>
<evidence type="ECO:0008006" key="4">
    <source>
        <dbReference type="Google" id="ProtNLM"/>
    </source>
</evidence>
<dbReference type="EMBL" id="MFJD01000016">
    <property type="protein sequence ID" value="OGG01453.1"/>
    <property type="molecule type" value="Genomic_DNA"/>
</dbReference>
<feature type="transmembrane region" description="Helical" evidence="1">
    <location>
        <begin position="148"/>
        <end position="168"/>
    </location>
</feature>
<evidence type="ECO:0000256" key="1">
    <source>
        <dbReference type="SAM" id="Phobius"/>
    </source>
</evidence>
<accession>A0A1F5YN28</accession>
<feature type="transmembrane region" description="Helical" evidence="1">
    <location>
        <begin position="255"/>
        <end position="279"/>
    </location>
</feature>
<evidence type="ECO:0000313" key="3">
    <source>
        <dbReference type="Proteomes" id="UP000178448"/>
    </source>
</evidence>